<dbReference type="EMBL" id="FNKY01000001">
    <property type="protein sequence ID" value="SDQ80414.1"/>
    <property type="molecule type" value="Genomic_DNA"/>
</dbReference>
<keyword evidence="3" id="KW-1185">Reference proteome</keyword>
<name>A0ABY0TIT2_9PROT</name>
<sequence length="53" mass="5834">MLGASTVLHQWQPGDGELPKRQGTEYSNPDNPLGGFPNLSKQAVSFRLMSYPD</sequence>
<dbReference type="Proteomes" id="UP000183471">
    <property type="component" value="Unassembled WGS sequence"/>
</dbReference>
<gene>
    <name evidence="2" type="ORF">SAMN05216402_2355</name>
</gene>
<accession>A0ABY0TIT2</accession>
<evidence type="ECO:0000313" key="3">
    <source>
        <dbReference type="Proteomes" id="UP000183471"/>
    </source>
</evidence>
<reference evidence="2 3" key="1">
    <citation type="submission" date="2016-10" db="EMBL/GenBank/DDBJ databases">
        <authorList>
            <person name="Varghese N."/>
            <person name="Submissions S."/>
        </authorList>
    </citation>
    <scope>NUCLEOTIDE SEQUENCE [LARGE SCALE GENOMIC DNA]</scope>
    <source>
        <strain evidence="2 3">Nl1</strain>
    </source>
</reference>
<protein>
    <submittedName>
        <fullName evidence="2">Uncharacterized protein</fullName>
    </submittedName>
</protein>
<organism evidence="2 3">
    <name type="scientific">Nitrosospira multiformis</name>
    <dbReference type="NCBI Taxonomy" id="1231"/>
    <lineage>
        <taxon>Bacteria</taxon>
        <taxon>Pseudomonadati</taxon>
        <taxon>Pseudomonadota</taxon>
        <taxon>Betaproteobacteria</taxon>
        <taxon>Nitrosomonadales</taxon>
        <taxon>Nitrosomonadaceae</taxon>
        <taxon>Nitrosospira</taxon>
    </lineage>
</organism>
<evidence type="ECO:0000313" key="2">
    <source>
        <dbReference type="EMBL" id="SDQ80414.1"/>
    </source>
</evidence>
<feature type="region of interest" description="Disordered" evidence="1">
    <location>
        <begin position="1"/>
        <end position="39"/>
    </location>
</feature>
<evidence type="ECO:0000256" key="1">
    <source>
        <dbReference type="SAM" id="MobiDB-lite"/>
    </source>
</evidence>
<comment type="caution">
    <text evidence="2">The sequence shown here is derived from an EMBL/GenBank/DDBJ whole genome shotgun (WGS) entry which is preliminary data.</text>
</comment>
<proteinExistence type="predicted"/>